<evidence type="ECO:0000313" key="3">
    <source>
        <dbReference type="EMBL" id="MRG85630.1"/>
    </source>
</evidence>
<dbReference type="Proteomes" id="UP000480185">
    <property type="component" value="Unassembled WGS sequence"/>
</dbReference>
<proteinExistence type="predicted"/>
<dbReference type="CDD" id="cd05828">
    <property type="entry name" value="Sortase_D_1"/>
    <property type="match status" value="1"/>
</dbReference>
<feature type="active site" description="Acyl-thioester intermediate" evidence="2">
    <location>
        <position position="164"/>
    </location>
</feature>
<dbReference type="InterPro" id="IPR041999">
    <property type="entry name" value="Sortase_D_1"/>
</dbReference>
<dbReference type="AlphaFoldDB" id="A0A6G1X419"/>
<accession>A0A6G1X419</accession>
<organism evidence="3 4">
    <name type="scientific">Salinibacillus xinjiangensis</name>
    <dbReference type="NCBI Taxonomy" id="1229268"/>
    <lineage>
        <taxon>Bacteria</taxon>
        <taxon>Bacillati</taxon>
        <taxon>Bacillota</taxon>
        <taxon>Bacilli</taxon>
        <taxon>Bacillales</taxon>
        <taxon>Bacillaceae</taxon>
        <taxon>Salinibacillus</taxon>
    </lineage>
</organism>
<comment type="caution">
    <text evidence="3">The sequence shown here is derived from an EMBL/GenBank/DDBJ whole genome shotgun (WGS) entry which is preliminary data.</text>
</comment>
<evidence type="ECO:0000313" key="4">
    <source>
        <dbReference type="Proteomes" id="UP000480185"/>
    </source>
</evidence>
<dbReference type="SUPFAM" id="SSF63817">
    <property type="entry name" value="Sortase"/>
    <property type="match status" value="1"/>
</dbReference>
<sequence length="184" mass="20325">MAFGLGLLIYSGWNIWSANQNQKESLAEAKELVNPESNKNNNQQEKMSAENFTANDGDVIGMLHLPAIDGELPIVEGTSEDDLEQGVGHYSSTVLPGQGNQILLSGHRDTVFQKVGELQLGDELIVDLPYGSYTYEIAETEIVDADDTTVIRDYPEEVLTLSTCYPFGFIGNAPERYIIYAYPK</sequence>
<reference evidence="3 4" key="1">
    <citation type="submission" date="2019-11" db="EMBL/GenBank/DDBJ databases">
        <authorList>
            <person name="Li J."/>
        </authorList>
    </citation>
    <scope>NUCLEOTIDE SEQUENCE [LARGE SCALE GENOMIC DNA]</scope>
    <source>
        <strain evidence="3 4">J4</strain>
    </source>
</reference>
<dbReference type="Pfam" id="PF04203">
    <property type="entry name" value="Sortase"/>
    <property type="match status" value="1"/>
</dbReference>
<gene>
    <name evidence="3" type="ORF">GH754_04695</name>
</gene>
<dbReference type="InterPro" id="IPR001261">
    <property type="entry name" value="ArgE/DapE_CS"/>
</dbReference>
<protein>
    <submittedName>
        <fullName evidence="3">Class D sortase</fullName>
    </submittedName>
</protein>
<evidence type="ECO:0000256" key="2">
    <source>
        <dbReference type="PIRSR" id="PIRSR605754-1"/>
    </source>
</evidence>
<dbReference type="EMBL" id="WJNH01000002">
    <property type="protein sequence ID" value="MRG85630.1"/>
    <property type="molecule type" value="Genomic_DNA"/>
</dbReference>
<name>A0A6G1X419_9BACI</name>
<dbReference type="InterPro" id="IPR023365">
    <property type="entry name" value="Sortase_dom-sf"/>
</dbReference>
<dbReference type="NCBIfam" id="NF033746">
    <property type="entry name" value="class_D_sortase"/>
    <property type="match status" value="1"/>
</dbReference>
<dbReference type="OrthoDB" id="165822at2"/>
<dbReference type="PROSITE" id="PS00758">
    <property type="entry name" value="ARGE_DAPE_CPG2_1"/>
    <property type="match status" value="1"/>
</dbReference>
<dbReference type="GO" id="GO:0016787">
    <property type="term" value="F:hydrolase activity"/>
    <property type="evidence" value="ECO:0007669"/>
    <property type="project" value="UniProtKB-KW"/>
</dbReference>
<keyword evidence="4" id="KW-1185">Reference proteome</keyword>
<dbReference type="InterPro" id="IPR053525">
    <property type="entry name" value="Sortase_D"/>
</dbReference>
<dbReference type="NCBIfam" id="TIGR01076">
    <property type="entry name" value="sortase_fam"/>
    <property type="match status" value="1"/>
</dbReference>
<dbReference type="InterPro" id="IPR005754">
    <property type="entry name" value="Sortase"/>
</dbReference>
<dbReference type="Gene3D" id="2.40.260.10">
    <property type="entry name" value="Sortase"/>
    <property type="match status" value="1"/>
</dbReference>
<feature type="active site" description="Proton donor/acceptor" evidence="2">
    <location>
        <position position="107"/>
    </location>
</feature>
<keyword evidence="1" id="KW-0378">Hydrolase</keyword>
<evidence type="ECO:0000256" key="1">
    <source>
        <dbReference type="ARBA" id="ARBA00022801"/>
    </source>
</evidence>